<dbReference type="NCBIfam" id="NF033103">
    <property type="entry name" value="bla_class_A"/>
    <property type="match status" value="1"/>
</dbReference>
<dbReference type="InterPro" id="IPR023650">
    <property type="entry name" value="Beta-lactam_class-A_AS"/>
</dbReference>
<proteinExistence type="inferred from homology"/>
<dbReference type="PANTHER" id="PTHR35333">
    <property type="entry name" value="BETA-LACTAMASE"/>
    <property type="match status" value="1"/>
</dbReference>
<feature type="compositionally biased region" description="Basic residues" evidence="6">
    <location>
        <begin position="1"/>
        <end position="20"/>
    </location>
</feature>
<feature type="signal peptide" evidence="7">
    <location>
        <begin position="1"/>
        <end position="41"/>
    </location>
</feature>
<dbReference type="PRINTS" id="PR00118">
    <property type="entry name" value="BLACTAMASEA"/>
</dbReference>
<gene>
    <name evidence="9" type="primary">bla</name>
    <name evidence="9" type="ORF">JWS13_44300</name>
</gene>
<reference evidence="9 10" key="2">
    <citation type="journal article" date="2022" name="Arch. Microbiol.">
        <title>Rhodococcus pseudokoreensis sp. nov. isolated from the rhizosphere of young M26 apple rootstocks.</title>
        <authorList>
            <person name="Kampfer P."/>
            <person name="Glaeser S.P."/>
            <person name="Blom J."/>
            <person name="Wolf J."/>
            <person name="Benning S."/>
            <person name="Schloter M."/>
            <person name="Neumann-Schaal M."/>
        </authorList>
    </citation>
    <scope>NUCLEOTIDE SEQUENCE [LARGE SCALE GENOMIC DNA]</scope>
    <source>
        <strain evidence="9 10">R79</strain>
    </source>
</reference>
<evidence type="ECO:0000256" key="1">
    <source>
        <dbReference type="ARBA" id="ARBA00009009"/>
    </source>
</evidence>
<protein>
    <recommendedName>
        <fullName evidence="2 5">Beta-lactamase</fullName>
        <ecNumber evidence="2 5">3.5.2.6</ecNumber>
    </recommendedName>
</protein>
<keyword evidence="7" id="KW-0732">Signal</keyword>
<feature type="region of interest" description="Disordered" evidence="6">
    <location>
        <begin position="1"/>
        <end position="21"/>
    </location>
</feature>
<dbReference type="InterPro" id="IPR012338">
    <property type="entry name" value="Beta-lactam/transpept-like"/>
</dbReference>
<evidence type="ECO:0000313" key="10">
    <source>
        <dbReference type="Proteomes" id="UP000662986"/>
    </source>
</evidence>
<dbReference type="Proteomes" id="UP000662986">
    <property type="component" value="Chromosome"/>
</dbReference>
<keyword evidence="4 5" id="KW-0046">Antibiotic resistance</keyword>
<feature type="chain" id="PRO_5045860762" description="Beta-lactamase" evidence="7">
    <location>
        <begin position="42"/>
        <end position="323"/>
    </location>
</feature>
<dbReference type="PANTHER" id="PTHR35333:SF3">
    <property type="entry name" value="BETA-LACTAMASE-TYPE TRANSPEPTIDASE FOLD CONTAINING PROTEIN"/>
    <property type="match status" value="1"/>
</dbReference>
<evidence type="ECO:0000256" key="5">
    <source>
        <dbReference type="RuleBase" id="RU361140"/>
    </source>
</evidence>
<reference evidence="9 10" key="1">
    <citation type="journal article" date="2021" name="Microbiol. Resour. Announc.">
        <title>Complete Genome Sequences of Two Rhodococcus sp. Strains with Large and Linear Chromosomes, Isolated from Apple Rhizosphere.</title>
        <authorList>
            <person name="Benning S."/>
            <person name="Brugnone N."/>
            <person name="Siani R."/>
            <person name="Kublik S."/>
            <person name="Schloter M."/>
            <person name="Rad V."/>
        </authorList>
    </citation>
    <scope>NUCLEOTIDE SEQUENCE [LARGE SCALE GENOMIC DNA]</scope>
    <source>
        <strain evidence="9 10">R79</strain>
    </source>
</reference>
<evidence type="ECO:0000256" key="6">
    <source>
        <dbReference type="SAM" id="MobiDB-lite"/>
    </source>
</evidence>
<dbReference type="Pfam" id="PF13354">
    <property type="entry name" value="Beta-lactamase2"/>
    <property type="match status" value="1"/>
</dbReference>
<dbReference type="RefSeq" id="WP_206011383.1">
    <property type="nucleotide sequence ID" value="NZ_CP070619.1"/>
</dbReference>
<sequence length="323" mass="33859">MPRHRHHPKPNHPKPRRTGRRGAVALAVALPLLVGACTATAEETPPAMSEVVAAPDRQSLDAKIEALEARYATRIGVTAVDPATGAVYSHRGDERFAMCSTFKAYASAAVLRKVEDGSTSLDKTVVIEPGDLVENSPVTAAAVGTPMTLGQIAEAALTRSDNTAGNYLLREIGGPQAITALARDLGDESTRLDRWETELNTAFRGDPRDTTTPTGLAQGFRALLLDDALDAASRDQLLDWMRASKTSDKRMRAGLPPGWTAADKTGGGGFGTANDAGVAWSPDGSPVVLAVLTDSLTNQEDAQGNNQAIADTTAAVIEGLTAP</sequence>
<dbReference type="InterPro" id="IPR000871">
    <property type="entry name" value="Beta-lactam_class-A"/>
</dbReference>
<dbReference type="SUPFAM" id="SSF56601">
    <property type="entry name" value="beta-lactamase/transpeptidase-like"/>
    <property type="match status" value="1"/>
</dbReference>
<evidence type="ECO:0000256" key="4">
    <source>
        <dbReference type="ARBA" id="ARBA00023251"/>
    </source>
</evidence>
<feature type="domain" description="Beta-lactamase class A catalytic" evidence="8">
    <location>
        <begin position="76"/>
        <end position="293"/>
    </location>
</feature>
<comment type="catalytic activity">
    <reaction evidence="5">
        <text>a beta-lactam + H2O = a substituted beta-amino acid</text>
        <dbReference type="Rhea" id="RHEA:20401"/>
        <dbReference type="ChEBI" id="CHEBI:15377"/>
        <dbReference type="ChEBI" id="CHEBI:35627"/>
        <dbReference type="ChEBI" id="CHEBI:140347"/>
        <dbReference type="EC" id="3.5.2.6"/>
    </reaction>
</comment>
<dbReference type="Gene3D" id="3.40.710.10">
    <property type="entry name" value="DD-peptidase/beta-lactamase superfamily"/>
    <property type="match status" value="1"/>
</dbReference>
<accession>A0A974WD18</accession>
<dbReference type="EC" id="3.5.2.6" evidence="2 5"/>
<keyword evidence="3 5" id="KW-0378">Hydrolase</keyword>
<keyword evidence="10" id="KW-1185">Reference proteome</keyword>
<comment type="similarity">
    <text evidence="1 5">Belongs to the class-A beta-lactamase family.</text>
</comment>
<evidence type="ECO:0000256" key="3">
    <source>
        <dbReference type="ARBA" id="ARBA00022801"/>
    </source>
</evidence>
<evidence type="ECO:0000313" key="9">
    <source>
        <dbReference type="EMBL" id="QSE95137.1"/>
    </source>
</evidence>
<dbReference type="PROSITE" id="PS00146">
    <property type="entry name" value="BETA_LACTAMASE_A"/>
    <property type="match status" value="1"/>
</dbReference>
<dbReference type="EMBL" id="CP070619">
    <property type="protein sequence ID" value="QSE95137.1"/>
    <property type="molecule type" value="Genomic_DNA"/>
</dbReference>
<evidence type="ECO:0000256" key="2">
    <source>
        <dbReference type="ARBA" id="ARBA00012865"/>
    </source>
</evidence>
<evidence type="ECO:0000259" key="8">
    <source>
        <dbReference type="Pfam" id="PF13354"/>
    </source>
</evidence>
<organism evidence="9 10">
    <name type="scientific">Rhodococcus pseudokoreensis</name>
    <dbReference type="NCBI Taxonomy" id="2811421"/>
    <lineage>
        <taxon>Bacteria</taxon>
        <taxon>Bacillati</taxon>
        <taxon>Actinomycetota</taxon>
        <taxon>Actinomycetes</taxon>
        <taxon>Mycobacteriales</taxon>
        <taxon>Nocardiaceae</taxon>
        <taxon>Rhodococcus</taxon>
    </lineage>
</organism>
<evidence type="ECO:0000256" key="7">
    <source>
        <dbReference type="SAM" id="SignalP"/>
    </source>
</evidence>
<name>A0A974WD18_9NOCA</name>
<dbReference type="InterPro" id="IPR045155">
    <property type="entry name" value="Beta-lactam_cat"/>
</dbReference>